<comment type="caution">
    <text evidence="2">The sequence shown here is derived from an EMBL/GenBank/DDBJ whole genome shotgun (WGS) entry which is preliminary data.</text>
</comment>
<dbReference type="RefSeq" id="WP_116274157.1">
    <property type="nucleotide sequence ID" value="NZ_KZ859521.1"/>
</dbReference>
<evidence type="ECO:0000313" key="2">
    <source>
        <dbReference type="EMBL" id="RFB92505.1"/>
    </source>
</evidence>
<organism evidence="2 3">
    <name type="scientific">Rhizobium leguminosarum bv. trifolii</name>
    <dbReference type="NCBI Taxonomy" id="386"/>
    <lineage>
        <taxon>Bacteria</taxon>
        <taxon>Pseudomonadati</taxon>
        <taxon>Pseudomonadota</taxon>
        <taxon>Alphaproteobacteria</taxon>
        <taxon>Hyphomicrobiales</taxon>
        <taxon>Rhizobiaceae</taxon>
        <taxon>Rhizobium/Agrobacterium group</taxon>
        <taxon>Rhizobium</taxon>
    </lineage>
</organism>
<proteinExistence type="predicted"/>
<evidence type="ECO:0000256" key="1">
    <source>
        <dbReference type="ARBA" id="ARBA00022649"/>
    </source>
</evidence>
<evidence type="ECO:0000313" key="3">
    <source>
        <dbReference type="Proteomes" id="UP000256748"/>
    </source>
</evidence>
<reference evidence="2 3" key="1">
    <citation type="submission" date="2017-03" db="EMBL/GenBank/DDBJ databases">
        <title>Genome analysis of Rhizobial strains effectives or ineffectives for nitrogen fixation isolated from bean seeds.</title>
        <authorList>
            <person name="Peralta H."/>
            <person name="Aguilar-Vera A."/>
            <person name="Mora Y."/>
            <person name="Vargas-Lagunas C."/>
            <person name="Girard L."/>
            <person name="Mora J."/>
        </authorList>
    </citation>
    <scope>NUCLEOTIDE SEQUENCE [LARGE SCALE GENOMIC DNA]</scope>
    <source>
        <strain evidence="2 3">CCGM5</strain>
    </source>
</reference>
<dbReference type="AlphaFoldDB" id="A0A3E1BHD1"/>
<name>A0A3E1BHD1_RHILT</name>
<dbReference type="InterPro" id="IPR035093">
    <property type="entry name" value="RelE/ParE_toxin_dom_sf"/>
</dbReference>
<dbReference type="Gene3D" id="3.30.2310.20">
    <property type="entry name" value="RelE-like"/>
    <property type="match status" value="1"/>
</dbReference>
<gene>
    <name evidence="2" type="ORF">B5K10_17050</name>
</gene>
<dbReference type="Pfam" id="PF05016">
    <property type="entry name" value="ParE_toxin"/>
    <property type="match status" value="1"/>
</dbReference>
<sequence>MAAVVYSKRARADMLDLWLWIAEKNGPPIADTVIDRIEQRISSLERHPQMGPKRPDIARGARILVIERWLVLYTCDSDDVRIVRVIDGASDLRDIGWEE</sequence>
<dbReference type="EMBL" id="NAOO01000018">
    <property type="protein sequence ID" value="RFB92505.1"/>
    <property type="molecule type" value="Genomic_DNA"/>
</dbReference>
<dbReference type="InterPro" id="IPR007712">
    <property type="entry name" value="RelE/ParE_toxin"/>
</dbReference>
<protein>
    <submittedName>
        <fullName evidence="2">Plasmid stabilization protein</fullName>
    </submittedName>
</protein>
<accession>A0A3E1BHD1</accession>
<keyword evidence="1" id="KW-1277">Toxin-antitoxin system</keyword>
<dbReference type="Proteomes" id="UP000256748">
    <property type="component" value="Unassembled WGS sequence"/>
</dbReference>